<dbReference type="SUPFAM" id="SSF55073">
    <property type="entry name" value="Nucleotide cyclase"/>
    <property type="match status" value="1"/>
</dbReference>
<evidence type="ECO:0000313" key="4">
    <source>
        <dbReference type="EMBL" id="CAK0875101.1"/>
    </source>
</evidence>
<dbReference type="CDD" id="cd07302">
    <property type="entry name" value="CHD"/>
    <property type="match status" value="1"/>
</dbReference>
<dbReference type="SUPFAM" id="SSF57414">
    <property type="entry name" value="Hairpin loop containing domain-like"/>
    <property type="match status" value="1"/>
</dbReference>
<dbReference type="InterPro" id="IPR050697">
    <property type="entry name" value="Adenylyl/Guanylyl_Cyclase_3/4"/>
</dbReference>
<dbReference type="InterPro" id="IPR001054">
    <property type="entry name" value="A/G_cyclase"/>
</dbReference>
<dbReference type="InterPro" id="IPR000177">
    <property type="entry name" value="Apple"/>
</dbReference>
<dbReference type="PANTHER" id="PTHR43081">
    <property type="entry name" value="ADENYLATE CYCLASE, TERMINAL-DIFFERENTIATION SPECIFIC-RELATED"/>
    <property type="match status" value="1"/>
</dbReference>
<organism evidence="4 5">
    <name type="scientific">Prorocentrum cordatum</name>
    <dbReference type="NCBI Taxonomy" id="2364126"/>
    <lineage>
        <taxon>Eukaryota</taxon>
        <taxon>Sar</taxon>
        <taxon>Alveolata</taxon>
        <taxon>Dinophyceae</taxon>
        <taxon>Prorocentrales</taxon>
        <taxon>Prorocentraceae</taxon>
        <taxon>Prorocentrum</taxon>
    </lineage>
</organism>
<dbReference type="CDD" id="cd01100">
    <property type="entry name" value="APPLE_Factor_XI_like"/>
    <property type="match status" value="1"/>
</dbReference>
<dbReference type="EMBL" id="CAUYUJ010017473">
    <property type="protein sequence ID" value="CAK0875101.1"/>
    <property type="molecule type" value="Genomic_DNA"/>
</dbReference>
<dbReference type="Gene3D" id="3.50.4.10">
    <property type="entry name" value="Hepatocyte Growth Factor"/>
    <property type="match status" value="1"/>
</dbReference>
<dbReference type="Proteomes" id="UP001189429">
    <property type="component" value="Unassembled WGS sequence"/>
</dbReference>
<dbReference type="SMART" id="SM00044">
    <property type="entry name" value="CYCc"/>
    <property type="match status" value="1"/>
</dbReference>
<reference evidence="4" key="1">
    <citation type="submission" date="2023-10" db="EMBL/GenBank/DDBJ databases">
        <authorList>
            <person name="Chen Y."/>
            <person name="Shah S."/>
            <person name="Dougan E. K."/>
            <person name="Thang M."/>
            <person name="Chan C."/>
        </authorList>
    </citation>
    <scope>NUCLEOTIDE SEQUENCE [LARGE SCALE GENOMIC DNA]</scope>
</reference>
<keyword evidence="1" id="KW-0677">Repeat</keyword>
<dbReference type="PROSITE" id="PS50125">
    <property type="entry name" value="GUANYLATE_CYCLASE_2"/>
    <property type="match status" value="1"/>
</dbReference>
<gene>
    <name evidence="4" type="ORF">PCOR1329_LOCUS59839</name>
</gene>
<sequence length="894" mass="97876">MGFVMEPAYSAVGSLGGSVAIQNMFENGWTGNRDFDERVQLSRFAWASLEPQWLDTLGTRNAEFDSQVNNWRRARTTNLKIGFASGQWIGMTFESDRSDYCSDKSCTAQCWRYHMESNGSTVETVKVTLGSTAPFDCREQCQSHTGCNYWTLITLTGDCILKSDVGELKYRNDAISGIPNCVPDLSETVNSFGHVADGTHMSFWPIYDFKTGAPGPMTTITTPEANTTKEPWYLPQAQLAKQGRPLTGAWSNIHVHNDNVAIAWTIPVAYCGDYSCLDGVIATTIGLAGVSYDAFGLWLAFRDRLSRPPYEFPIGSDNSSMFIVSRKARSPGQEGLLVGCSDGCPGVPGADDIRDMLHIDGQLPYAANFSNPAVTATSRAILQRFGTWSNRSLDEHQMFTFWPKGVDHIFEPGEGCLAELDQAGLGGECWQASTISVRLDEATAWLVVLVLPAASFAQKSSEVARNATLQVQWIDRHSAEKVTSARRKSLCVALAVLLLSACLGTCLGLRVSSRLEELTDLTQRLSNLDFTQPSKLKVCLISDVINLQQAFCSLTRGIQAFARFVPEPVVLSLVHGQNIQMEEREVTILSSDIEDFTKISKALGHLELLFMLTRYLSVMQRVVQMYKGVVAEILGDGLLIYWNAPDDVEKPAELACAAAVLMQEKVMDLLNDEFSSIDLPRIRIRIGIHTALVSSGTVGSEMKKKFGVLGPGVDIANHLESSCKVYQKQTLVSERTMNALSPDSGFSFMEVGSERIEGEDEPMKIYELISRDWSPRGDLAEESGMPSALEGLEKAAVTPVAMEATQTASRLFGPPDQHQSPGSVAGMVAVRSRRSRRAHWQGDEDAAQAVAESGESLQRNSALFSNEGMLELLQSTSSVASLSGTMSMASQVYV</sequence>
<protein>
    <recommendedName>
        <fullName evidence="3">Guanylate cyclase domain-containing protein</fullName>
    </recommendedName>
</protein>
<name>A0ABN9VS24_9DINO</name>
<keyword evidence="2" id="KW-1015">Disulfide bond</keyword>
<evidence type="ECO:0000256" key="2">
    <source>
        <dbReference type="ARBA" id="ARBA00023157"/>
    </source>
</evidence>
<dbReference type="Gene3D" id="3.30.70.1230">
    <property type="entry name" value="Nucleotide cyclase"/>
    <property type="match status" value="1"/>
</dbReference>
<keyword evidence="5" id="KW-1185">Reference proteome</keyword>
<evidence type="ECO:0000259" key="3">
    <source>
        <dbReference type="PROSITE" id="PS50125"/>
    </source>
</evidence>
<dbReference type="PANTHER" id="PTHR43081:SF1">
    <property type="entry name" value="ADENYLATE CYCLASE, TERMINAL-DIFFERENTIATION SPECIFIC"/>
    <property type="match status" value="1"/>
</dbReference>
<dbReference type="SMART" id="SM00223">
    <property type="entry name" value="APPLE"/>
    <property type="match status" value="1"/>
</dbReference>
<proteinExistence type="predicted"/>
<evidence type="ECO:0000313" key="5">
    <source>
        <dbReference type="Proteomes" id="UP001189429"/>
    </source>
</evidence>
<comment type="caution">
    <text evidence="4">The sequence shown here is derived from an EMBL/GenBank/DDBJ whole genome shotgun (WGS) entry which is preliminary data.</text>
</comment>
<dbReference type="InterPro" id="IPR029787">
    <property type="entry name" value="Nucleotide_cyclase"/>
</dbReference>
<evidence type="ECO:0000256" key="1">
    <source>
        <dbReference type="ARBA" id="ARBA00022737"/>
    </source>
</evidence>
<dbReference type="Pfam" id="PF00211">
    <property type="entry name" value="Guanylate_cyc"/>
    <property type="match status" value="1"/>
</dbReference>
<feature type="domain" description="Guanylate cyclase" evidence="3">
    <location>
        <begin position="587"/>
        <end position="720"/>
    </location>
</feature>
<accession>A0ABN9VS24</accession>